<keyword evidence="2" id="KW-0175">Coiled coil</keyword>
<dbReference type="HOGENOM" id="CLU_018816_15_0_6"/>
<organism evidence="5 6">
    <name type="scientific">Acidithiobacillus caldus (strain ATCC 51756 / DSM 8584 / KU)</name>
    <dbReference type="NCBI Taxonomy" id="637389"/>
    <lineage>
        <taxon>Bacteria</taxon>
        <taxon>Pseudomonadati</taxon>
        <taxon>Pseudomonadota</taxon>
        <taxon>Acidithiobacillia</taxon>
        <taxon>Acidithiobacillales</taxon>
        <taxon>Acidithiobacillaceae</taxon>
        <taxon>Acidithiobacillus</taxon>
    </lineage>
</organism>
<dbReference type="EMBL" id="CP005986">
    <property type="protein sequence ID" value="AIA54996.1"/>
    <property type="molecule type" value="Genomic_DNA"/>
</dbReference>
<keyword evidence="3" id="KW-0472">Membrane</keyword>
<evidence type="ECO:0000256" key="3">
    <source>
        <dbReference type="SAM" id="Phobius"/>
    </source>
</evidence>
<evidence type="ECO:0000259" key="4">
    <source>
        <dbReference type="Pfam" id="PF25885"/>
    </source>
</evidence>
<feature type="domain" description="Multidrug export protein EmrA/FarA alpha-helical hairpin" evidence="4">
    <location>
        <begin position="92"/>
        <end position="208"/>
    </location>
</feature>
<feature type="transmembrane region" description="Helical" evidence="3">
    <location>
        <begin position="17"/>
        <end position="37"/>
    </location>
</feature>
<reference evidence="5 6" key="1">
    <citation type="journal article" date="2009" name="J. Bacteriol.">
        <title>Draft genome sequence of the extremely acidophilic bacterium Acidithiobacillus caldus ATCC 51756 reveals metabolic versatility in the genus Acidithiobacillus.</title>
        <authorList>
            <person name="Valdes J."/>
            <person name="Quatrini R."/>
            <person name="Hallberg K."/>
            <person name="Dopson M."/>
            <person name="Valenzuela P.D."/>
            <person name="Holmes D.S."/>
        </authorList>
    </citation>
    <scope>NUCLEOTIDE SEQUENCE [LARGE SCALE GENOMIC DNA]</scope>
    <source>
        <strain evidence="6">ATCC 51756 / DSM 8584 / KU</strain>
    </source>
</reference>
<protein>
    <submittedName>
        <fullName evidence="5">Membrane fusion component of multidrug resistance system</fullName>
    </submittedName>
</protein>
<dbReference type="PANTHER" id="PTHR30386">
    <property type="entry name" value="MEMBRANE FUSION SUBUNIT OF EMRAB-TOLC MULTIDRUG EFFLUX PUMP"/>
    <property type="match status" value="1"/>
</dbReference>
<dbReference type="InterPro" id="IPR050739">
    <property type="entry name" value="MFP"/>
</dbReference>
<evidence type="ECO:0000256" key="1">
    <source>
        <dbReference type="ARBA" id="ARBA00004196"/>
    </source>
</evidence>
<evidence type="ECO:0000313" key="6">
    <source>
        <dbReference type="Proteomes" id="UP000005522"/>
    </source>
</evidence>
<dbReference type="RefSeq" id="WP_004871756.1">
    <property type="nucleotide sequence ID" value="NZ_CP005986.1"/>
</dbReference>
<dbReference type="Gene3D" id="2.40.30.170">
    <property type="match status" value="1"/>
</dbReference>
<dbReference type="eggNOG" id="COG1566">
    <property type="taxonomic scope" value="Bacteria"/>
</dbReference>
<dbReference type="AlphaFoldDB" id="A0A059ZYB6"/>
<comment type="subcellular location">
    <subcellularLocation>
        <location evidence="1">Cell envelope</location>
    </subcellularLocation>
</comment>
<dbReference type="Pfam" id="PF25885">
    <property type="entry name" value="HH_EMRA"/>
    <property type="match status" value="1"/>
</dbReference>
<feature type="coiled-coil region" evidence="2">
    <location>
        <begin position="108"/>
        <end position="142"/>
    </location>
</feature>
<sequence>MAEAEGQVRPSRSRSNFAIFAVVLLLLAAGWGIWWMLVGSQRIRTNDAYVQGNIVPVQAQTEATVRRVYVEDTEYVHAGALLASVQGDRSYLALKASEAALGRTVRELRREFAEVQRLQHSLDAQKAEYAKLGENLSRYRKAQAGGAVATIRITDTQADMRVLRAQMGATRAKLAAALALVGNTNLSDNPLVRAAVTRVESAYLSWARRDLRAPVSGYVAQRHAYPGLRIHPGQQLFSIVPLHGLWVVANVKETEMAQVRPGDTVRLTSYYYGDSVVYRGVVEGLVPGAGSAFSILPPENATGNYIHIVERVPLRISLPAKALAKHPLRPGLSMVARIDIAGKGKRSVLAPLTKTPVEGYETGIYRRELQRARQLAQRIIAQNAG</sequence>
<dbReference type="SUPFAM" id="SSF111369">
    <property type="entry name" value="HlyD-like secretion proteins"/>
    <property type="match status" value="1"/>
</dbReference>
<keyword evidence="3" id="KW-1133">Transmembrane helix</keyword>
<keyword evidence="3" id="KW-0812">Transmembrane</keyword>
<dbReference type="KEGG" id="acz:Acaty_c1126"/>
<gene>
    <name evidence="5" type="ORF">Acaty_c1126</name>
</gene>
<accession>A0A059ZYB6</accession>
<dbReference type="GO" id="GO:0055085">
    <property type="term" value="P:transmembrane transport"/>
    <property type="evidence" value="ECO:0007669"/>
    <property type="project" value="InterPro"/>
</dbReference>
<dbReference type="InterPro" id="IPR058633">
    <property type="entry name" value="EmrA/FarA_HH"/>
</dbReference>
<evidence type="ECO:0000313" key="5">
    <source>
        <dbReference type="EMBL" id="AIA54996.1"/>
    </source>
</evidence>
<dbReference type="GO" id="GO:0030313">
    <property type="term" value="C:cell envelope"/>
    <property type="evidence" value="ECO:0007669"/>
    <property type="project" value="UniProtKB-SubCell"/>
</dbReference>
<name>A0A059ZYB6_ACICK</name>
<evidence type="ECO:0000256" key="2">
    <source>
        <dbReference type="SAM" id="Coils"/>
    </source>
</evidence>
<dbReference type="Proteomes" id="UP000005522">
    <property type="component" value="Chromosome"/>
</dbReference>
<dbReference type="PANTHER" id="PTHR30386:SF19">
    <property type="entry name" value="MULTIDRUG EXPORT PROTEIN EMRA-RELATED"/>
    <property type="match status" value="1"/>
</dbReference>
<proteinExistence type="predicted"/>